<proteinExistence type="predicted"/>
<keyword evidence="4" id="KW-0472">Membrane</keyword>
<reference evidence="12" key="1">
    <citation type="submission" date="2025-08" db="UniProtKB">
        <authorList>
            <consortium name="RefSeq"/>
        </authorList>
    </citation>
    <scope>IDENTIFICATION</scope>
    <source>
        <tissue evidence="12">Muscle</tissue>
    </source>
</reference>
<keyword evidence="5 8" id="KW-1015">Disulfide bond</keyword>
<evidence type="ECO:0000259" key="9">
    <source>
        <dbReference type="PROSITE" id="PS01180"/>
    </source>
</evidence>
<dbReference type="Proteomes" id="UP000504611">
    <property type="component" value="Unplaced"/>
</dbReference>
<evidence type="ECO:0000256" key="3">
    <source>
        <dbReference type="ARBA" id="ARBA00022737"/>
    </source>
</evidence>
<dbReference type="PROSITE" id="PS50027">
    <property type="entry name" value="EGF_LAM_2"/>
    <property type="match status" value="1"/>
</dbReference>
<dbReference type="FunFam" id="2.10.25.10:FF:000191">
    <property type="entry name" value="Multiple epidermal growth factor-like domains 8"/>
    <property type="match status" value="1"/>
</dbReference>
<dbReference type="InterPro" id="IPR000742">
    <property type="entry name" value="EGF"/>
</dbReference>
<dbReference type="InterPro" id="IPR000859">
    <property type="entry name" value="CUB_dom"/>
</dbReference>
<dbReference type="AlphaFoldDB" id="A0A6I9N203"/>
<sequence>MRSCQEVVGRWAAQQEKELKLLARTDGSRLFSNLTRGNHYLVQAEGYLNNSGSGQTSEMALIWNRTLPGGSEISFLFLEPYRSGSCSAYMSCLACLSDQSCGWCPSLSRCLLRDAPDIEPCPEGEKGEGRGDGERHLLLAPQHCTLCEEYRDCSACTQDTFCEWQINSSKKGDYQCSRRGRLDGSIRDPRVCPKVCNQRRSCGECLSNSSQYWTTGPHCEDCRPGSFGSALSGGEGCVQCECNGHGHPVRGYCHNQTGQCYCTHNTQGPHCESCLPGYYGDPRNNGTCYRQCQGRSVLLSSTSSSAMPLSSSLGWRSGTEGKGGLSHCLWVLSVTENLAPCLPRQLCPPVALTLHPDSHTHCKSSFVYVFDGLPRFLPNGVVHSDHNLIGAFCGTTRTEPITVEATSGVISVYFEANVSSNKPQGFNASFWVRRCQQSSDGGEEGSPVCPGGAVCQEGLCQCPQGFGGPHCDRPMCPQDCGVAEGRGACNI</sequence>
<dbReference type="Gene3D" id="2.60.120.290">
    <property type="entry name" value="Spermadhesin, CUB domain"/>
    <property type="match status" value="1"/>
</dbReference>
<feature type="disulfide bond" evidence="8">
    <location>
        <begin position="274"/>
        <end position="288"/>
    </location>
</feature>
<keyword evidence="11" id="KW-1185">Reference proteome</keyword>
<dbReference type="GO" id="GO:0016020">
    <property type="term" value="C:membrane"/>
    <property type="evidence" value="ECO:0007669"/>
    <property type="project" value="UniProtKB-SubCell"/>
</dbReference>
<evidence type="ECO:0000256" key="2">
    <source>
        <dbReference type="ARBA" id="ARBA00022729"/>
    </source>
</evidence>
<comment type="caution">
    <text evidence="8">Lacks conserved residue(s) required for the propagation of feature annotation.</text>
</comment>
<dbReference type="PROSITE" id="PS01248">
    <property type="entry name" value="EGF_LAM_1"/>
    <property type="match status" value="1"/>
</dbReference>
<dbReference type="PANTHER" id="PTHR10574:SF444">
    <property type="entry name" value="BASEMENT MEMBRANE-SPECIFIC HEPARAN SULFATE PROTEOGLYCAN CORE PROTEIN"/>
    <property type="match status" value="1"/>
</dbReference>
<keyword evidence="7 8" id="KW-0424">Laminin EGF-like domain</keyword>
<evidence type="ECO:0000256" key="5">
    <source>
        <dbReference type="ARBA" id="ARBA00023157"/>
    </source>
</evidence>
<dbReference type="InterPro" id="IPR002049">
    <property type="entry name" value="LE_dom"/>
</dbReference>
<comment type="subcellular location">
    <subcellularLocation>
        <location evidence="1">Membrane</location>
    </subcellularLocation>
</comment>
<dbReference type="InterPro" id="IPR016201">
    <property type="entry name" value="PSI"/>
</dbReference>
<dbReference type="PANTHER" id="PTHR10574">
    <property type="entry name" value="NETRIN/LAMININ-RELATED"/>
    <property type="match status" value="1"/>
</dbReference>
<dbReference type="PROSITE" id="PS01180">
    <property type="entry name" value="CUB"/>
    <property type="match status" value="1"/>
</dbReference>
<dbReference type="PROSITE" id="PS01186">
    <property type="entry name" value="EGF_2"/>
    <property type="match status" value="1"/>
</dbReference>
<keyword evidence="3" id="KW-0677">Repeat</keyword>
<dbReference type="Pfam" id="PF24973">
    <property type="entry name" value="EGF_LMN_ATRN"/>
    <property type="match status" value="1"/>
</dbReference>
<dbReference type="CDD" id="cd00055">
    <property type="entry name" value="EGF_Lam"/>
    <property type="match status" value="1"/>
</dbReference>
<dbReference type="OrthoDB" id="263283at2759"/>
<feature type="non-terminal residue" evidence="12">
    <location>
        <position position="491"/>
    </location>
</feature>
<evidence type="ECO:0000313" key="11">
    <source>
        <dbReference type="Proteomes" id="UP000504611"/>
    </source>
</evidence>
<evidence type="ECO:0000313" key="12">
    <source>
        <dbReference type="RefSeq" id="XP_010771954.1"/>
    </source>
</evidence>
<evidence type="ECO:0000256" key="8">
    <source>
        <dbReference type="PROSITE-ProRule" id="PRU00460"/>
    </source>
</evidence>
<dbReference type="GeneID" id="104947603"/>
<dbReference type="KEGG" id="ncc:104947603"/>
<dbReference type="SUPFAM" id="SSF49854">
    <property type="entry name" value="Spermadhesin, CUB domain"/>
    <property type="match status" value="1"/>
</dbReference>
<dbReference type="GO" id="GO:0009887">
    <property type="term" value="P:animal organ morphogenesis"/>
    <property type="evidence" value="ECO:0007669"/>
    <property type="project" value="TreeGrafter"/>
</dbReference>
<accession>A0A6I9N203</accession>
<dbReference type="InterPro" id="IPR002165">
    <property type="entry name" value="Plexin_repeat"/>
</dbReference>
<protein>
    <submittedName>
        <fullName evidence="12">Multiple epidermal growth factor-like domains protein 8</fullName>
    </submittedName>
</protein>
<evidence type="ECO:0000256" key="7">
    <source>
        <dbReference type="ARBA" id="ARBA00023292"/>
    </source>
</evidence>
<organism evidence="11 12">
    <name type="scientific">Notothenia coriiceps</name>
    <name type="common">black rockcod</name>
    <dbReference type="NCBI Taxonomy" id="8208"/>
    <lineage>
        <taxon>Eukaryota</taxon>
        <taxon>Metazoa</taxon>
        <taxon>Chordata</taxon>
        <taxon>Craniata</taxon>
        <taxon>Vertebrata</taxon>
        <taxon>Euteleostomi</taxon>
        <taxon>Actinopterygii</taxon>
        <taxon>Neopterygii</taxon>
        <taxon>Teleostei</taxon>
        <taxon>Neoteleostei</taxon>
        <taxon>Acanthomorphata</taxon>
        <taxon>Eupercaria</taxon>
        <taxon>Perciformes</taxon>
        <taxon>Notothenioidei</taxon>
        <taxon>Nototheniidae</taxon>
        <taxon>Notothenia</taxon>
    </lineage>
</organism>
<keyword evidence="2" id="KW-0732">Signal</keyword>
<dbReference type="SMART" id="SM00181">
    <property type="entry name" value="EGF"/>
    <property type="match status" value="3"/>
</dbReference>
<evidence type="ECO:0000256" key="1">
    <source>
        <dbReference type="ARBA" id="ARBA00004370"/>
    </source>
</evidence>
<feature type="disulfide bond" evidence="8">
    <location>
        <begin position="262"/>
        <end position="271"/>
    </location>
</feature>
<dbReference type="InterPro" id="IPR056863">
    <property type="entry name" value="LMN_ATRN_NET-like_EGF"/>
</dbReference>
<gene>
    <name evidence="12" type="primary">LOC104947603</name>
</gene>
<dbReference type="RefSeq" id="XP_010771954.1">
    <property type="nucleotide sequence ID" value="XM_010773652.1"/>
</dbReference>
<feature type="domain" description="Laminin EGF-like" evidence="10">
    <location>
        <begin position="240"/>
        <end position="290"/>
    </location>
</feature>
<dbReference type="InterPro" id="IPR050440">
    <property type="entry name" value="Laminin/Netrin_ECM"/>
</dbReference>
<dbReference type="GO" id="GO:0009888">
    <property type="term" value="P:tissue development"/>
    <property type="evidence" value="ECO:0007669"/>
    <property type="project" value="TreeGrafter"/>
</dbReference>
<dbReference type="SMART" id="SM00180">
    <property type="entry name" value="EGF_Lam"/>
    <property type="match status" value="1"/>
</dbReference>
<dbReference type="SUPFAM" id="SSF57196">
    <property type="entry name" value="EGF/Laminin"/>
    <property type="match status" value="1"/>
</dbReference>
<dbReference type="InterPro" id="IPR035914">
    <property type="entry name" value="Sperma_CUB_dom_sf"/>
</dbReference>
<feature type="domain" description="CUB" evidence="9">
    <location>
        <begin position="292"/>
        <end position="433"/>
    </location>
</feature>
<evidence type="ECO:0000256" key="6">
    <source>
        <dbReference type="ARBA" id="ARBA00023180"/>
    </source>
</evidence>
<dbReference type="Gene3D" id="2.10.25.10">
    <property type="entry name" value="Laminin"/>
    <property type="match status" value="1"/>
</dbReference>
<keyword evidence="6" id="KW-0325">Glycoprotein</keyword>
<dbReference type="SMART" id="SM00423">
    <property type="entry name" value="PSI"/>
    <property type="match status" value="3"/>
</dbReference>
<dbReference type="Pfam" id="PF01437">
    <property type="entry name" value="PSI"/>
    <property type="match status" value="1"/>
</dbReference>
<evidence type="ECO:0000259" key="10">
    <source>
        <dbReference type="PROSITE" id="PS50027"/>
    </source>
</evidence>
<name>A0A6I9N203_9TELE</name>
<evidence type="ECO:0000256" key="4">
    <source>
        <dbReference type="ARBA" id="ARBA00023136"/>
    </source>
</evidence>